<reference evidence="1" key="1">
    <citation type="submission" date="2023-03" db="EMBL/GenBank/DDBJ databases">
        <authorList>
            <person name="Steffen K."/>
            <person name="Cardenas P."/>
        </authorList>
    </citation>
    <scope>NUCLEOTIDE SEQUENCE</scope>
</reference>
<sequence length="73" mass="8411">TRGRVKVFTTDPPRPSSDLLQKVVRPEKKEHRGGRLWDIKRRTYCTGELGDGDRMSLSTPCWSVRCLGHSGWR</sequence>
<keyword evidence="2" id="KW-1185">Reference proteome</keyword>
<protein>
    <submittedName>
        <fullName evidence="1">Uncharacterized protein</fullName>
    </submittedName>
</protein>
<dbReference type="EMBL" id="CASHTH010000815">
    <property type="protein sequence ID" value="CAI8008110.1"/>
    <property type="molecule type" value="Genomic_DNA"/>
</dbReference>
<comment type="caution">
    <text evidence="1">The sequence shown here is derived from an EMBL/GenBank/DDBJ whole genome shotgun (WGS) entry which is preliminary data.</text>
</comment>
<dbReference type="Proteomes" id="UP001174909">
    <property type="component" value="Unassembled WGS sequence"/>
</dbReference>
<gene>
    <name evidence="1" type="ORF">GBAR_LOCUS5600</name>
</gene>
<dbReference type="AlphaFoldDB" id="A0AA35WAZ3"/>
<organism evidence="1 2">
    <name type="scientific">Geodia barretti</name>
    <name type="common">Barrett's horny sponge</name>
    <dbReference type="NCBI Taxonomy" id="519541"/>
    <lineage>
        <taxon>Eukaryota</taxon>
        <taxon>Metazoa</taxon>
        <taxon>Porifera</taxon>
        <taxon>Demospongiae</taxon>
        <taxon>Heteroscleromorpha</taxon>
        <taxon>Tetractinellida</taxon>
        <taxon>Astrophorina</taxon>
        <taxon>Geodiidae</taxon>
        <taxon>Geodia</taxon>
    </lineage>
</organism>
<proteinExistence type="predicted"/>
<evidence type="ECO:0000313" key="2">
    <source>
        <dbReference type="Proteomes" id="UP001174909"/>
    </source>
</evidence>
<accession>A0AA35WAZ3</accession>
<name>A0AA35WAZ3_GEOBA</name>
<feature type="non-terminal residue" evidence="1">
    <location>
        <position position="1"/>
    </location>
</feature>
<feature type="non-terminal residue" evidence="1">
    <location>
        <position position="73"/>
    </location>
</feature>
<evidence type="ECO:0000313" key="1">
    <source>
        <dbReference type="EMBL" id="CAI8008110.1"/>
    </source>
</evidence>